<dbReference type="PROSITE" id="PS50097">
    <property type="entry name" value="BTB"/>
    <property type="match status" value="1"/>
</dbReference>
<dbReference type="InterPro" id="IPR008974">
    <property type="entry name" value="TRAF-like"/>
</dbReference>
<sequence>MLPTTATNVKSGSTCQPPETVTGTHVFDILGYSQHRGIGGLYSIRSAVFDVAGYDWVIFFYPDGFGDLHDAAAAGGIGGGAGGGGFDLVSAYLRLLTTGRGKVRASCDLRLVNPATGASASAHPALVAIREFDPDSENGSKICPCLYIGRGELEGTYVKNDRLTMECVVTVKKDPKVSKSKPFPSIRVPPSNLKRQLAGLLESREGSDVTFTVAGETFAVHRLVLAMRSPVFKAELCGPMREAGTERPIVIEDMQPDVFRAMLYFIYTDSMDYNDDLARNYHSGNCDMVRHLLLAADRYAVERLKLTCQSILCSNLHVRNVATTLALADQHHCDRLKNACIDFMCFSNDMDAIVETQGYKDLMTTSPSVLADVMVRMSKVGKKKLTDRALRDDESKSA</sequence>
<accession>A0ABC9BYE2</accession>
<dbReference type="InterPro" id="IPR000210">
    <property type="entry name" value="BTB/POZ_dom"/>
</dbReference>
<comment type="pathway">
    <text evidence="1">Protein modification; protein ubiquitination.</text>
</comment>
<dbReference type="InterPro" id="IPR045005">
    <property type="entry name" value="BPM1-6"/>
</dbReference>
<dbReference type="PROSITE" id="PS50144">
    <property type="entry name" value="MATH"/>
    <property type="match status" value="1"/>
</dbReference>
<comment type="similarity">
    <text evidence="2">Belongs to the Tdpoz family.</text>
</comment>
<protein>
    <submittedName>
        <fullName evidence="5">Uncharacterized protein</fullName>
    </submittedName>
</protein>
<evidence type="ECO:0000259" key="4">
    <source>
        <dbReference type="PROSITE" id="PS50144"/>
    </source>
</evidence>
<proteinExistence type="inferred from homology"/>
<dbReference type="PANTHER" id="PTHR26379">
    <property type="entry name" value="BTB/POZ AND MATH DOMAIN-CONTAINING PROTEIN 1"/>
    <property type="match status" value="1"/>
</dbReference>
<dbReference type="AlphaFoldDB" id="A0ABC9BYE2"/>
<dbReference type="SUPFAM" id="SSF49599">
    <property type="entry name" value="TRAF domain-like"/>
    <property type="match status" value="1"/>
</dbReference>
<dbReference type="Gene3D" id="2.60.210.10">
    <property type="entry name" value="Apoptosis, Tumor Necrosis Factor Receptor Associated Protein 2, Chain A"/>
    <property type="match status" value="1"/>
</dbReference>
<dbReference type="InterPro" id="IPR056423">
    <property type="entry name" value="BACK_BPM_SPOP"/>
</dbReference>
<dbReference type="SMART" id="SM00225">
    <property type="entry name" value="BTB"/>
    <property type="match status" value="1"/>
</dbReference>
<dbReference type="Pfam" id="PF24570">
    <property type="entry name" value="BACK_BPM_SPOP"/>
    <property type="match status" value="1"/>
</dbReference>
<dbReference type="InterPro" id="IPR011333">
    <property type="entry name" value="SKP1/BTB/POZ_sf"/>
</dbReference>
<evidence type="ECO:0000313" key="5">
    <source>
        <dbReference type="EMBL" id="CAL5011157.1"/>
    </source>
</evidence>
<gene>
    <name evidence="5" type="ORF">URODEC1_LOCUS70323</name>
</gene>
<dbReference type="CDD" id="cd18280">
    <property type="entry name" value="BTB_POZ_BPM_plant"/>
    <property type="match status" value="1"/>
</dbReference>
<dbReference type="PANTHER" id="PTHR26379:SF266">
    <property type="entry name" value="OS08G0227200 PROTEIN"/>
    <property type="match status" value="1"/>
</dbReference>
<dbReference type="Gene3D" id="1.25.40.420">
    <property type="match status" value="1"/>
</dbReference>
<reference evidence="5 6" key="2">
    <citation type="submission" date="2024-10" db="EMBL/GenBank/DDBJ databases">
        <authorList>
            <person name="Ryan C."/>
        </authorList>
    </citation>
    <scope>NUCLEOTIDE SEQUENCE [LARGE SCALE GENOMIC DNA]</scope>
</reference>
<keyword evidence="6" id="KW-1185">Reference proteome</keyword>
<evidence type="ECO:0000313" key="6">
    <source>
        <dbReference type="Proteomes" id="UP001497457"/>
    </source>
</evidence>
<dbReference type="SUPFAM" id="SSF54695">
    <property type="entry name" value="POZ domain"/>
    <property type="match status" value="1"/>
</dbReference>
<dbReference type="EMBL" id="OZ075138">
    <property type="protein sequence ID" value="CAL5011157.1"/>
    <property type="molecule type" value="Genomic_DNA"/>
</dbReference>
<feature type="domain" description="MATH" evidence="4">
    <location>
        <begin position="22"/>
        <end position="169"/>
    </location>
</feature>
<evidence type="ECO:0000259" key="3">
    <source>
        <dbReference type="PROSITE" id="PS50097"/>
    </source>
</evidence>
<organism evidence="5 6">
    <name type="scientific">Urochloa decumbens</name>
    <dbReference type="NCBI Taxonomy" id="240449"/>
    <lineage>
        <taxon>Eukaryota</taxon>
        <taxon>Viridiplantae</taxon>
        <taxon>Streptophyta</taxon>
        <taxon>Embryophyta</taxon>
        <taxon>Tracheophyta</taxon>
        <taxon>Spermatophyta</taxon>
        <taxon>Magnoliopsida</taxon>
        <taxon>Liliopsida</taxon>
        <taxon>Poales</taxon>
        <taxon>Poaceae</taxon>
        <taxon>PACMAD clade</taxon>
        <taxon>Panicoideae</taxon>
        <taxon>Panicodae</taxon>
        <taxon>Paniceae</taxon>
        <taxon>Melinidinae</taxon>
        <taxon>Urochloa</taxon>
    </lineage>
</organism>
<name>A0ABC9BYE2_9POAL</name>
<feature type="domain" description="BTB" evidence="3">
    <location>
        <begin position="207"/>
        <end position="275"/>
    </location>
</feature>
<dbReference type="Proteomes" id="UP001497457">
    <property type="component" value="Chromosome 28b"/>
</dbReference>
<dbReference type="InterPro" id="IPR002083">
    <property type="entry name" value="MATH/TRAF_dom"/>
</dbReference>
<reference evidence="6" key="1">
    <citation type="submission" date="2024-06" db="EMBL/GenBank/DDBJ databases">
        <authorList>
            <person name="Ryan C."/>
        </authorList>
    </citation>
    <scope>NUCLEOTIDE SEQUENCE [LARGE SCALE GENOMIC DNA]</scope>
</reference>
<evidence type="ECO:0000256" key="2">
    <source>
        <dbReference type="ARBA" id="ARBA00010846"/>
    </source>
</evidence>
<dbReference type="Gene3D" id="3.30.710.10">
    <property type="entry name" value="Potassium Channel Kv1.1, Chain A"/>
    <property type="match status" value="1"/>
</dbReference>
<dbReference type="CDD" id="cd00121">
    <property type="entry name" value="MATH"/>
    <property type="match status" value="1"/>
</dbReference>
<evidence type="ECO:0000256" key="1">
    <source>
        <dbReference type="ARBA" id="ARBA00004906"/>
    </source>
</evidence>
<dbReference type="Pfam" id="PF00651">
    <property type="entry name" value="BTB"/>
    <property type="match status" value="1"/>
</dbReference>